<dbReference type="PROSITE" id="PS51831">
    <property type="entry name" value="HD"/>
    <property type="match status" value="1"/>
</dbReference>
<comment type="caution">
    <text evidence="2">The sequence shown here is derived from an EMBL/GenBank/DDBJ whole genome shotgun (WGS) entry which is preliminary data.</text>
</comment>
<protein>
    <recommendedName>
        <fullName evidence="1">HD domain-containing protein</fullName>
    </recommendedName>
</protein>
<reference evidence="2 3" key="1">
    <citation type="journal article" date="2016" name="Nat. Commun.">
        <title>Thousands of microbial genomes shed light on interconnected biogeochemical processes in an aquifer system.</title>
        <authorList>
            <person name="Anantharaman K."/>
            <person name="Brown C.T."/>
            <person name="Hug L.A."/>
            <person name="Sharon I."/>
            <person name="Castelle C.J."/>
            <person name="Probst A.J."/>
            <person name="Thomas B.C."/>
            <person name="Singh A."/>
            <person name="Wilkins M.J."/>
            <person name="Karaoz U."/>
            <person name="Brodie E.L."/>
            <person name="Williams K.H."/>
            <person name="Hubbard S.S."/>
            <person name="Banfield J.F."/>
        </authorList>
    </citation>
    <scope>NUCLEOTIDE SEQUENCE [LARGE SCALE GENOMIC DNA]</scope>
</reference>
<dbReference type="InterPro" id="IPR006674">
    <property type="entry name" value="HD_domain"/>
</dbReference>
<dbReference type="Gene3D" id="1.10.3210.10">
    <property type="entry name" value="Hypothetical protein af1432"/>
    <property type="match status" value="1"/>
</dbReference>
<dbReference type="CDD" id="cd00077">
    <property type="entry name" value="HDc"/>
    <property type="match status" value="1"/>
</dbReference>
<dbReference type="AlphaFoldDB" id="A0A1G2DDL7"/>
<dbReference type="SMART" id="SM00471">
    <property type="entry name" value="HDc"/>
    <property type="match status" value="1"/>
</dbReference>
<proteinExistence type="predicted"/>
<dbReference type="PANTHER" id="PTHR21262:SF31">
    <property type="entry name" value="GTP PYROPHOSPHOKINASE"/>
    <property type="match status" value="1"/>
</dbReference>
<dbReference type="Proteomes" id="UP000178636">
    <property type="component" value="Unassembled WGS sequence"/>
</dbReference>
<dbReference type="PANTHER" id="PTHR21262">
    <property type="entry name" value="GUANOSINE-3',5'-BIS DIPHOSPHATE 3'-PYROPHOSPHOHYDROLASE"/>
    <property type="match status" value="1"/>
</dbReference>
<evidence type="ECO:0000313" key="3">
    <source>
        <dbReference type="Proteomes" id="UP000178636"/>
    </source>
</evidence>
<dbReference type="STRING" id="1798664.A3C93_02265"/>
<evidence type="ECO:0000313" key="2">
    <source>
        <dbReference type="EMBL" id="OGZ11737.1"/>
    </source>
</evidence>
<organism evidence="2 3">
    <name type="scientific">Candidatus Lloydbacteria bacterium RIFCSPHIGHO2_02_FULL_54_17</name>
    <dbReference type="NCBI Taxonomy" id="1798664"/>
    <lineage>
        <taxon>Bacteria</taxon>
        <taxon>Candidatus Lloydiibacteriota</taxon>
    </lineage>
</organism>
<name>A0A1G2DDL7_9BACT</name>
<dbReference type="SUPFAM" id="SSF109604">
    <property type="entry name" value="HD-domain/PDEase-like"/>
    <property type="match status" value="1"/>
</dbReference>
<gene>
    <name evidence="2" type="ORF">A3C93_02265</name>
</gene>
<feature type="domain" description="HD" evidence="1">
    <location>
        <begin position="69"/>
        <end position="167"/>
    </location>
</feature>
<dbReference type="InterPro" id="IPR003607">
    <property type="entry name" value="HD/PDEase_dom"/>
</dbReference>
<dbReference type="EMBL" id="MHLO01000029">
    <property type="protein sequence ID" value="OGZ11737.1"/>
    <property type="molecule type" value="Genomic_DNA"/>
</dbReference>
<evidence type="ECO:0000259" key="1">
    <source>
        <dbReference type="PROSITE" id="PS51831"/>
    </source>
</evidence>
<dbReference type="Pfam" id="PF13328">
    <property type="entry name" value="HD_4"/>
    <property type="match status" value="1"/>
</dbReference>
<accession>A0A1G2DDL7</accession>
<sequence length="218" mass="25108">MAVGTVKFKGEKMRKRLTLFEQREDRDTFFERVHQFVLPYHDGAILVAKAYQASKEAFRGVKRKRGERYFEHCRAVALIAMDMLGVRDPEVVAAALLHDVVEDIPGWNVGRIKKEFSPRIARLVSALTMPTRKFNSRERRMEAYHRQLCSGPKEALTIKFADRLHNLSTASSLSRSAQLRMIEETEVVYLPIAKERGILYKELKQAIASCKRALACRR</sequence>